<dbReference type="InterPro" id="IPR032810">
    <property type="entry name" value="CCA-adding_enz_C"/>
</dbReference>
<keyword evidence="8 9" id="KW-0694">RNA-binding</keyword>
<evidence type="ECO:0000313" key="13">
    <source>
        <dbReference type="EMBL" id="MCC2137899.1"/>
    </source>
</evidence>
<dbReference type="EMBL" id="JAJEQC010000019">
    <property type="protein sequence ID" value="MCC2137899.1"/>
    <property type="molecule type" value="Genomic_DNA"/>
</dbReference>
<dbReference type="InterPro" id="IPR002646">
    <property type="entry name" value="PolA_pol_head_dom"/>
</dbReference>
<dbReference type="PANTHER" id="PTHR46173:SF1">
    <property type="entry name" value="CCA TRNA NUCLEOTIDYLTRANSFERASE 1, MITOCHONDRIAL"/>
    <property type="match status" value="1"/>
</dbReference>
<proteinExistence type="inferred from homology"/>
<dbReference type="Pfam" id="PF01743">
    <property type="entry name" value="PolyA_pol"/>
    <property type="match status" value="1"/>
</dbReference>
<dbReference type="GO" id="GO:0000049">
    <property type="term" value="F:tRNA binding"/>
    <property type="evidence" value="ECO:0007669"/>
    <property type="project" value="TreeGrafter"/>
</dbReference>
<keyword evidence="7" id="KW-0460">Magnesium</keyword>
<dbReference type="CDD" id="cd05398">
    <property type="entry name" value="NT_ClassII-CCAase"/>
    <property type="match status" value="1"/>
</dbReference>
<name>A0AAE3DJH1_9FIRM</name>
<comment type="caution">
    <text evidence="13">The sequence shown here is derived from an EMBL/GenBank/DDBJ whole genome shotgun (WGS) entry which is preliminary data.</text>
</comment>
<evidence type="ECO:0000256" key="4">
    <source>
        <dbReference type="ARBA" id="ARBA00022695"/>
    </source>
</evidence>
<dbReference type="RefSeq" id="WP_308450036.1">
    <property type="nucleotide sequence ID" value="NZ_JAJEQC010000019.1"/>
</dbReference>
<evidence type="ECO:0000256" key="1">
    <source>
        <dbReference type="ARBA" id="ARBA00001946"/>
    </source>
</evidence>
<keyword evidence="4" id="KW-0548">Nucleotidyltransferase</keyword>
<dbReference type="GO" id="GO:0000166">
    <property type="term" value="F:nucleotide binding"/>
    <property type="evidence" value="ECO:0007669"/>
    <property type="project" value="UniProtKB-KW"/>
</dbReference>
<comment type="cofactor">
    <cofactor evidence="1">
        <name>Mg(2+)</name>
        <dbReference type="ChEBI" id="CHEBI:18420"/>
    </cofactor>
</comment>
<keyword evidence="5" id="KW-0479">Metal-binding</keyword>
<evidence type="ECO:0000256" key="2">
    <source>
        <dbReference type="ARBA" id="ARBA00022679"/>
    </source>
</evidence>
<evidence type="ECO:0000256" key="6">
    <source>
        <dbReference type="ARBA" id="ARBA00022741"/>
    </source>
</evidence>
<dbReference type="Gene3D" id="1.10.3090.10">
    <property type="entry name" value="cca-adding enzyme, domain 2"/>
    <property type="match status" value="1"/>
</dbReference>
<dbReference type="Proteomes" id="UP001199424">
    <property type="component" value="Unassembled WGS sequence"/>
</dbReference>
<comment type="similarity">
    <text evidence="9">Belongs to the tRNA nucleotidyltransferase/poly(A) polymerase family.</text>
</comment>
<evidence type="ECO:0000259" key="12">
    <source>
        <dbReference type="Pfam" id="PF13735"/>
    </source>
</evidence>
<keyword evidence="3" id="KW-0819">tRNA processing</keyword>
<keyword evidence="6" id="KW-0547">Nucleotide-binding</keyword>
<dbReference type="SUPFAM" id="SSF81891">
    <property type="entry name" value="Poly A polymerase C-terminal region-like"/>
    <property type="match status" value="1"/>
</dbReference>
<dbReference type="Gene3D" id="1.10.246.80">
    <property type="match status" value="1"/>
</dbReference>
<dbReference type="AlphaFoldDB" id="A0AAE3DJH1"/>
<keyword evidence="2 9" id="KW-0808">Transferase</keyword>
<evidence type="ECO:0000256" key="5">
    <source>
        <dbReference type="ARBA" id="ARBA00022723"/>
    </source>
</evidence>
<organism evidence="13 14">
    <name type="scientific">Hominenteromicrobium mulieris</name>
    <dbReference type="NCBI Taxonomy" id="2885357"/>
    <lineage>
        <taxon>Bacteria</taxon>
        <taxon>Bacillati</taxon>
        <taxon>Bacillota</taxon>
        <taxon>Clostridia</taxon>
        <taxon>Eubacteriales</taxon>
        <taxon>Oscillospiraceae</taxon>
        <taxon>Hominenteromicrobium</taxon>
    </lineage>
</organism>
<gene>
    <name evidence="13" type="ORF">LKD31_12940</name>
</gene>
<evidence type="ECO:0000256" key="8">
    <source>
        <dbReference type="ARBA" id="ARBA00022884"/>
    </source>
</evidence>
<keyword evidence="14" id="KW-1185">Reference proteome</keyword>
<protein>
    <submittedName>
        <fullName evidence="13">HD domain-containing protein</fullName>
    </submittedName>
</protein>
<feature type="domain" description="tRNA nucleotidyltransferase/poly(A) polymerase RNA and SrmB- binding" evidence="11">
    <location>
        <begin position="175"/>
        <end position="220"/>
    </location>
</feature>
<evidence type="ECO:0000256" key="7">
    <source>
        <dbReference type="ARBA" id="ARBA00022842"/>
    </source>
</evidence>
<feature type="domain" description="CCA-adding enzyme C-terminal" evidence="12">
    <location>
        <begin position="304"/>
        <end position="439"/>
    </location>
</feature>
<feature type="domain" description="Poly A polymerase head" evidence="10">
    <location>
        <begin position="26"/>
        <end position="148"/>
    </location>
</feature>
<reference evidence="13" key="1">
    <citation type="submission" date="2021-10" db="EMBL/GenBank/DDBJ databases">
        <title>Anaerobic single-cell dispensing facilitates the cultivation of human gut bacteria.</title>
        <authorList>
            <person name="Afrizal A."/>
        </authorList>
    </citation>
    <scope>NUCLEOTIDE SEQUENCE</scope>
    <source>
        <strain evidence="13">CLA-AA-H250</strain>
    </source>
</reference>
<dbReference type="PANTHER" id="PTHR46173">
    <property type="entry name" value="CCA TRNA NUCLEOTIDYLTRANSFERASE 1, MITOCHONDRIAL"/>
    <property type="match status" value="1"/>
</dbReference>
<dbReference type="Pfam" id="PF13735">
    <property type="entry name" value="tRNA_NucTran2_2"/>
    <property type="match status" value="1"/>
</dbReference>
<dbReference type="GO" id="GO:0046872">
    <property type="term" value="F:metal ion binding"/>
    <property type="evidence" value="ECO:0007669"/>
    <property type="project" value="UniProtKB-KW"/>
</dbReference>
<dbReference type="Gene3D" id="3.30.460.10">
    <property type="entry name" value="Beta Polymerase, domain 2"/>
    <property type="match status" value="1"/>
</dbReference>
<evidence type="ECO:0000256" key="9">
    <source>
        <dbReference type="RuleBase" id="RU003953"/>
    </source>
</evidence>
<dbReference type="GO" id="GO:0016779">
    <property type="term" value="F:nucleotidyltransferase activity"/>
    <property type="evidence" value="ECO:0007669"/>
    <property type="project" value="UniProtKB-KW"/>
</dbReference>
<evidence type="ECO:0000313" key="14">
    <source>
        <dbReference type="Proteomes" id="UP001199424"/>
    </source>
</evidence>
<accession>A0AAE3DJH1</accession>
<dbReference type="InterPro" id="IPR050264">
    <property type="entry name" value="Bact_CCA-adding_enz_type3_sf"/>
</dbReference>
<evidence type="ECO:0000256" key="3">
    <source>
        <dbReference type="ARBA" id="ARBA00022694"/>
    </source>
</evidence>
<dbReference type="InterPro" id="IPR043519">
    <property type="entry name" value="NT_sf"/>
</dbReference>
<evidence type="ECO:0000259" key="10">
    <source>
        <dbReference type="Pfam" id="PF01743"/>
    </source>
</evidence>
<evidence type="ECO:0000259" key="11">
    <source>
        <dbReference type="Pfam" id="PF12627"/>
    </source>
</evidence>
<sequence>MSGLKITLPAPCAFILSRLHENGFEAYAVGGCVRDSLLHKTPHDWDITTAAKPEKIIELFSDIPVLETGLKHGTVTLLIDHEPYEVTTFRVDGDYTDGRHPDSVAFTTDIRDDLARRDLTINAMAYSPATGIIDPFGGQEDLKNEIIRCVGDPHKRFSEDALRLMRTIRFAAVLGFTVEPETLRAVHDLHETIGRVAKERIFTELLKTVCAPYAVEALRAAPELFFCAVPQLKNLQDVPQNSKYHMYDVWEHTLHALESIGTDDPIACLAILFHDVGKKAVRTTGEDGYDHFFGHAEKSAAFTDEALRALHCDNKTRENVVELVLLHDTAFPKRTAKFRRLLAKLGYEQFYRLLAVSRADSLAHAPWCIEGRCKALADAKSEAEALQKADFCLSLRQLKITGKDLQAFGFQGKAIGEALNKLLDAVLCGQLPNDREVLLLHLERYTQKHK</sequence>
<dbReference type="Pfam" id="PF12627">
    <property type="entry name" value="PolyA_pol_RNAbd"/>
    <property type="match status" value="1"/>
</dbReference>
<dbReference type="SUPFAM" id="SSF81301">
    <property type="entry name" value="Nucleotidyltransferase"/>
    <property type="match status" value="1"/>
</dbReference>
<dbReference type="InterPro" id="IPR032828">
    <property type="entry name" value="PolyA_RNA-bd"/>
</dbReference>
<dbReference type="GO" id="GO:0008033">
    <property type="term" value="P:tRNA processing"/>
    <property type="evidence" value="ECO:0007669"/>
    <property type="project" value="UniProtKB-KW"/>
</dbReference>